<feature type="transmembrane region" description="Helical" evidence="1">
    <location>
        <begin position="211"/>
        <end position="237"/>
    </location>
</feature>
<name>A0AAV1KCJ8_9NEOP</name>
<feature type="transmembrane region" description="Helical" evidence="1">
    <location>
        <begin position="54"/>
        <end position="76"/>
    </location>
</feature>
<dbReference type="Pfam" id="PF00027">
    <property type="entry name" value="cNMP_binding"/>
    <property type="match status" value="2"/>
</dbReference>
<organism evidence="3 4">
    <name type="scientific">Parnassius mnemosyne</name>
    <name type="common">clouded apollo</name>
    <dbReference type="NCBI Taxonomy" id="213953"/>
    <lineage>
        <taxon>Eukaryota</taxon>
        <taxon>Metazoa</taxon>
        <taxon>Ecdysozoa</taxon>
        <taxon>Arthropoda</taxon>
        <taxon>Hexapoda</taxon>
        <taxon>Insecta</taxon>
        <taxon>Pterygota</taxon>
        <taxon>Neoptera</taxon>
        <taxon>Endopterygota</taxon>
        <taxon>Lepidoptera</taxon>
        <taxon>Glossata</taxon>
        <taxon>Ditrysia</taxon>
        <taxon>Papilionoidea</taxon>
        <taxon>Papilionidae</taxon>
        <taxon>Parnassiinae</taxon>
        <taxon>Parnassini</taxon>
        <taxon>Parnassius</taxon>
        <taxon>Driopa</taxon>
    </lineage>
</organism>
<feature type="transmembrane region" description="Helical" evidence="1">
    <location>
        <begin position="121"/>
        <end position="140"/>
    </location>
</feature>
<dbReference type="PROSITE" id="PS50042">
    <property type="entry name" value="CNMP_BINDING_3"/>
    <property type="match status" value="2"/>
</dbReference>
<dbReference type="GO" id="GO:0042391">
    <property type="term" value="P:regulation of membrane potential"/>
    <property type="evidence" value="ECO:0007669"/>
    <property type="project" value="TreeGrafter"/>
</dbReference>
<dbReference type="SUPFAM" id="SSF51206">
    <property type="entry name" value="cAMP-binding domain-like"/>
    <property type="match status" value="2"/>
</dbReference>
<feature type="transmembrane region" description="Helical" evidence="1">
    <location>
        <begin position="12"/>
        <end position="33"/>
    </location>
</feature>
<dbReference type="GO" id="GO:0005249">
    <property type="term" value="F:voltage-gated potassium channel activity"/>
    <property type="evidence" value="ECO:0007669"/>
    <property type="project" value="TreeGrafter"/>
</dbReference>
<dbReference type="PANTHER" id="PTHR10217">
    <property type="entry name" value="VOLTAGE AND LIGAND GATED POTASSIUM CHANNEL"/>
    <property type="match status" value="1"/>
</dbReference>
<proteinExistence type="predicted"/>
<dbReference type="Gene3D" id="2.60.120.10">
    <property type="entry name" value="Jelly Rolls"/>
    <property type="match status" value="2"/>
</dbReference>
<comment type="caution">
    <text evidence="3">The sequence shown here is derived from an EMBL/GenBank/DDBJ whole genome shotgun (WGS) entry which is preliminary data.</text>
</comment>
<feature type="transmembrane region" description="Helical" evidence="1">
    <location>
        <begin position="603"/>
        <end position="623"/>
    </location>
</feature>
<dbReference type="GO" id="GO:0005886">
    <property type="term" value="C:plasma membrane"/>
    <property type="evidence" value="ECO:0007669"/>
    <property type="project" value="TreeGrafter"/>
</dbReference>
<gene>
    <name evidence="3" type="ORF">PARMNEM_LOCUS1890</name>
</gene>
<keyword evidence="1" id="KW-0812">Transmembrane</keyword>
<dbReference type="PANTHER" id="PTHR10217:SF435">
    <property type="entry name" value="POTASSIUM VOLTAGE-GATED CHANNEL PROTEIN EAG"/>
    <property type="match status" value="1"/>
</dbReference>
<dbReference type="InterPro" id="IPR014710">
    <property type="entry name" value="RmlC-like_jellyroll"/>
</dbReference>
<dbReference type="CDD" id="cd00038">
    <property type="entry name" value="CAP_ED"/>
    <property type="match status" value="2"/>
</dbReference>
<dbReference type="InterPro" id="IPR000595">
    <property type="entry name" value="cNMP-bd_dom"/>
</dbReference>
<reference evidence="3 4" key="1">
    <citation type="submission" date="2023-11" db="EMBL/GenBank/DDBJ databases">
        <authorList>
            <person name="Hedman E."/>
            <person name="Englund M."/>
            <person name="Stromberg M."/>
            <person name="Nyberg Akerstrom W."/>
            <person name="Nylinder S."/>
            <person name="Jareborg N."/>
            <person name="Kallberg Y."/>
            <person name="Kronander E."/>
        </authorList>
    </citation>
    <scope>NUCLEOTIDE SEQUENCE [LARGE SCALE GENOMIC DNA]</scope>
</reference>
<keyword evidence="1" id="KW-0472">Membrane</keyword>
<evidence type="ECO:0000313" key="4">
    <source>
        <dbReference type="Proteomes" id="UP001314205"/>
    </source>
</evidence>
<evidence type="ECO:0000313" key="3">
    <source>
        <dbReference type="EMBL" id="CAK1580030.1"/>
    </source>
</evidence>
<feature type="domain" description="Cyclic nucleotide-binding" evidence="2">
    <location>
        <begin position="326"/>
        <end position="413"/>
    </location>
</feature>
<dbReference type="EMBL" id="CAVLGL010000013">
    <property type="protein sequence ID" value="CAK1580030.1"/>
    <property type="molecule type" value="Genomic_DNA"/>
</dbReference>
<dbReference type="SMART" id="SM00100">
    <property type="entry name" value="cNMP"/>
    <property type="match status" value="2"/>
</dbReference>
<accession>A0AAV1KCJ8</accession>
<sequence length="947" mass="110371">MPGGSGAYWRWPLMIISAFCDCISIVDIVLKMFMPYYDKRGLLITDIRACIIHYLVRGFLMDVIGVTPFYELFMVYLNKEIDDNDVLLINTLSKFAHLYLVVGYFDYLADTPTVNKALIMILKWEVISILLMCAASHYFVRKCIYFTWDSSGTFTNATLISKCWLPTFSDINGDQLTQENIRMIFAQSLSFAQSGLMRIDLGLFKISRDDISTALVLLSLGCSFWCVLCYRLTLLVLNTRSNTLFQHGVFQLKRFLEAERIEKHIINSAQRHFKYVWQRTKGINIQQLMNERISVVFRQDLNYYFFKKTLAALNTLLQGGEQLERQLATASVQMYFLPGQEIVREMDLAPWVYVVHRGRIAVKREGENLAILTKGAIFGQLDGIESRPVRISAEAESYADVLQLSIVDFQEALDNETRSNIENDAQSKLDFMNITEFITEDPYDTIQYILRGKKSIKLPWMQTHVDAQNGTWYSRWLFITWLIEPVVTSVLVLSLETVPDESMYILYWILLVLDIVHFLHFLSDFFMMELVVVKGECVMRTLKYRKLLDWGCYADIISLVVPLVTFIWGNWLYQLAKLIRLRLLYDFYNYFCTGFQSRFGSLLLKFISVLLILHAMTCGWIMVACREEEFPVNVPEIPPHINATIDYSEWMHPRDRKGGCATVTKTFQVEDKNQFSFVVPKNCKDDYIVSMTYILVLYTHTEMDSILTLNLKQVSYKIVINFIIYLLDIWILSIAISAVYTKLSELYDYDYNVAKLITYLKHTGLSPTLLQTVENYTKHLWQRQRGNWLPELAQNAPQCLREDIFGALYMYHLMTPPLLRDLPHYFIRQLVTRLNRIVIFPGKMIVQEGDIFPCMYFIHEGEVEKWVTDKGGDKKMISLLSTNDYFGFIPGLFPNSPFQFTYISRTVVDVVFLRFQDWQDLLQGYPEVKYSLYTAAKQLKKEMMGKN</sequence>
<keyword evidence="1" id="KW-1133">Transmembrane helix</keyword>
<dbReference type="InterPro" id="IPR018490">
    <property type="entry name" value="cNMP-bd_dom_sf"/>
</dbReference>
<evidence type="ECO:0000256" key="1">
    <source>
        <dbReference type="SAM" id="Phobius"/>
    </source>
</evidence>
<feature type="domain" description="Cyclic nucleotide-binding" evidence="2">
    <location>
        <begin position="818"/>
        <end position="933"/>
    </location>
</feature>
<feature type="transmembrane region" description="Helical" evidence="1">
    <location>
        <begin position="476"/>
        <end position="493"/>
    </location>
</feature>
<dbReference type="Gene3D" id="1.10.287.630">
    <property type="entry name" value="Helix hairpin bin"/>
    <property type="match status" value="1"/>
</dbReference>
<dbReference type="Proteomes" id="UP001314205">
    <property type="component" value="Unassembled WGS sequence"/>
</dbReference>
<dbReference type="AlphaFoldDB" id="A0AAV1KCJ8"/>
<evidence type="ECO:0000259" key="2">
    <source>
        <dbReference type="PROSITE" id="PS50042"/>
    </source>
</evidence>
<keyword evidence="4" id="KW-1185">Reference proteome</keyword>
<feature type="transmembrane region" description="Helical" evidence="1">
    <location>
        <begin position="505"/>
        <end position="526"/>
    </location>
</feature>
<feature type="transmembrane region" description="Helical" evidence="1">
    <location>
        <begin position="88"/>
        <end position="109"/>
    </location>
</feature>
<feature type="transmembrane region" description="Helical" evidence="1">
    <location>
        <begin position="547"/>
        <end position="568"/>
    </location>
</feature>
<dbReference type="InterPro" id="IPR050818">
    <property type="entry name" value="KCNH_animal-type"/>
</dbReference>
<feature type="transmembrane region" description="Helical" evidence="1">
    <location>
        <begin position="718"/>
        <end position="740"/>
    </location>
</feature>
<protein>
    <recommendedName>
        <fullName evidence="2">Cyclic nucleotide-binding domain-containing protein</fullName>
    </recommendedName>
</protein>